<keyword evidence="3" id="KW-0732">Signal</keyword>
<dbReference type="InterPro" id="IPR036574">
    <property type="entry name" value="Scorpion_toxin-like_sf"/>
</dbReference>
<dbReference type="AlphaFoldDB" id="A0AAN9M629"/>
<dbReference type="SMART" id="SM00505">
    <property type="entry name" value="Knot1"/>
    <property type="match status" value="1"/>
</dbReference>
<accession>A0AAN9M629</accession>
<keyword evidence="4" id="KW-1015">Disulfide bond</keyword>
<name>A0AAN9M629_PHACN</name>
<dbReference type="Proteomes" id="UP001374584">
    <property type="component" value="Unassembled WGS sequence"/>
</dbReference>
<comment type="caution">
    <text evidence="7">The sequence shown here is derived from an EMBL/GenBank/DDBJ whole genome shotgun (WGS) entry which is preliminary data.</text>
</comment>
<dbReference type="Pfam" id="PF00304">
    <property type="entry name" value="Gamma-thionin"/>
    <property type="match status" value="1"/>
</dbReference>
<gene>
    <name evidence="7" type="ORF">VNO80_20653</name>
</gene>
<feature type="domain" description="Knottins-like" evidence="6">
    <location>
        <begin position="63"/>
        <end position="108"/>
    </location>
</feature>
<keyword evidence="1" id="KW-0929">Antimicrobial</keyword>
<dbReference type="PANTHER" id="PTHR33147">
    <property type="entry name" value="DEFENSIN-LIKE PROTEIN 1"/>
    <property type="match status" value="1"/>
</dbReference>
<dbReference type="EMBL" id="JAYMYR010000008">
    <property type="protein sequence ID" value="KAK7346138.1"/>
    <property type="molecule type" value="Genomic_DNA"/>
</dbReference>
<dbReference type="GO" id="GO:0031640">
    <property type="term" value="P:killing of cells of another organism"/>
    <property type="evidence" value="ECO:0007669"/>
    <property type="project" value="UniProtKB-KW"/>
</dbReference>
<dbReference type="InterPro" id="IPR003614">
    <property type="entry name" value="Knottins"/>
</dbReference>
<keyword evidence="5" id="KW-1133">Transmembrane helix</keyword>
<dbReference type="PANTHER" id="PTHR33147:SF106">
    <property type="entry name" value="DEFENSIN-LIKE PROTEIN 11"/>
    <property type="match status" value="1"/>
</dbReference>
<dbReference type="Gene3D" id="3.30.30.10">
    <property type="entry name" value="Knottin, scorpion toxin-like"/>
    <property type="match status" value="1"/>
</dbReference>
<evidence type="ECO:0000313" key="7">
    <source>
        <dbReference type="EMBL" id="KAK7346138.1"/>
    </source>
</evidence>
<dbReference type="PROSITE" id="PS00940">
    <property type="entry name" value="GAMMA_THIONIN"/>
    <property type="match status" value="1"/>
</dbReference>
<reference evidence="7 8" key="1">
    <citation type="submission" date="2024-01" db="EMBL/GenBank/DDBJ databases">
        <title>The genomes of 5 underutilized Papilionoideae crops provide insights into root nodulation and disease resistanc.</title>
        <authorList>
            <person name="Jiang F."/>
        </authorList>
    </citation>
    <scope>NUCLEOTIDE SEQUENCE [LARGE SCALE GENOMIC DNA]</scope>
    <source>
        <strain evidence="7">JINMINGXINNONG_FW02</strain>
        <tissue evidence="7">Leaves</tissue>
    </source>
</reference>
<sequence>MNLISEAAPLHFAINPSLFSSSSNSLTLSSMARSVPFVSTIFVFLLLLLATEMGPRMVAEARTCESQSHRFKGPCVSDTNCASVCRTERFSGGHCRGFRRRCFCTKHC</sequence>
<keyword evidence="5" id="KW-0812">Transmembrane</keyword>
<keyword evidence="5" id="KW-0472">Membrane</keyword>
<evidence type="ECO:0000256" key="4">
    <source>
        <dbReference type="ARBA" id="ARBA00023157"/>
    </source>
</evidence>
<evidence type="ECO:0000259" key="6">
    <source>
        <dbReference type="SMART" id="SM00505"/>
    </source>
</evidence>
<dbReference type="SUPFAM" id="SSF57095">
    <property type="entry name" value="Scorpion toxin-like"/>
    <property type="match status" value="1"/>
</dbReference>
<proteinExistence type="predicted"/>
<evidence type="ECO:0000256" key="2">
    <source>
        <dbReference type="ARBA" id="ARBA00022577"/>
    </source>
</evidence>
<dbReference type="GO" id="GO:0050832">
    <property type="term" value="P:defense response to fungus"/>
    <property type="evidence" value="ECO:0007669"/>
    <property type="project" value="UniProtKB-KW"/>
</dbReference>
<keyword evidence="2" id="KW-0295">Fungicide</keyword>
<feature type="transmembrane region" description="Helical" evidence="5">
    <location>
        <begin position="31"/>
        <end position="50"/>
    </location>
</feature>
<evidence type="ECO:0000256" key="1">
    <source>
        <dbReference type="ARBA" id="ARBA00022529"/>
    </source>
</evidence>
<dbReference type="PRINTS" id="PR00288">
    <property type="entry name" value="PUROTHIONIN"/>
</dbReference>
<keyword evidence="8" id="KW-1185">Reference proteome</keyword>
<evidence type="ECO:0000256" key="3">
    <source>
        <dbReference type="ARBA" id="ARBA00022729"/>
    </source>
</evidence>
<evidence type="ECO:0000256" key="5">
    <source>
        <dbReference type="SAM" id="Phobius"/>
    </source>
</evidence>
<protein>
    <recommendedName>
        <fullName evidence="6">Knottins-like domain-containing protein</fullName>
    </recommendedName>
</protein>
<dbReference type="CDD" id="cd00107">
    <property type="entry name" value="Knot1"/>
    <property type="match status" value="1"/>
</dbReference>
<evidence type="ECO:0000313" key="8">
    <source>
        <dbReference type="Proteomes" id="UP001374584"/>
    </source>
</evidence>
<organism evidence="7 8">
    <name type="scientific">Phaseolus coccineus</name>
    <name type="common">Scarlet runner bean</name>
    <name type="synonym">Phaseolus multiflorus</name>
    <dbReference type="NCBI Taxonomy" id="3886"/>
    <lineage>
        <taxon>Eukaryota</taxon>
        <taxon>Viridiplantae</taxon>
        <taxon>Streptophyta</taxon>
        <taxon>Embryophyta</taxon>
        <taxon>Tracheophyta</taxon>
        <taxon>Spermatophyta</taxon>
        <taxon>Magnoliopsida</taxon>
        <taxon>eudicotyledons</taxon>
        <taxon>Gunneridae</taxon>
        <taxon>Pentapetalae</taxon>
        <taxon>rosids</taxon>
        <taxon>fabids</taxon>
        <taxon>Fabales</taxon>
        <taxon>Fabaceae</taxon>
        <taxon>Papilionoideae</taxon>
        <taxon>50 kb inversion clade</taxon>
        <taxon>NPAAA clade</taxon>
        <taxon>indigoferoid/millettioid clade</taxon>
        <taxon>Phaseoleae</taxon>
        <taxon>Phaseolus</taxon>
    </lineage>
</organism>
<dbReference type="InterPro" id="IPR008176">
    <property type="entry name" value="Defensin_plant"/>
</dbReference>